<feature type="region of interest" description="Disordered" evidence="1">
    <location>
        <begin position="1"/>
        <end position="205"/>
    </location>
</feature>
<evidence type="ECO:0000256" key="1">
    <source>
        <dbReference type="SAM" id="MobiDB-lite"/>
    </source>
</evidence>
<reference evidence="3" key="1">
    <citation type="submission" date="2019-04" db="EMBL/GenBank/DDBJ databases">
        <title>Sequencing of skin fungus with MAO and IRED activity.</title>
        <authorList>
            <person name="Marsaioli A.J."/>
            <person name="Bonatto J.M.C."/>
            <person name="Reis Junior O."/>
        </authorList>
    </citation>
    <scope>NUCLEOTIDE SEQUENCE</scope>
    <source>
        <strain evidence="3">28M1</strain>
    </source>
</reference>
<feature type="compositionally biased region" description="Polar residues" evidence="1">
    <location>
        <begin position="186"/>
        <end position="199"/>
    </location>
</feature>
<keyword evidence="4" id="KW-1185">Reference proteome</keyword>
<feature type="compositionally biased region" description="Acidic residues" evidence="1">
    <location>
        <begin position="89"/>
        <end position="101"/>
    </location>
</feature>
<dbReference type="InterPro" id="IPR029071">
    <property type="entry name" value="Ubiquitin-like_domsf"/>
</dbReference>
<protein>
    <recommendedName>
        <fullName evidence="2">Ubiquitin-like domain-containing protein</fullName>
    </recommendedName>
</protein>
<accession>A0A9P4WXT7</accession>
<name>A0A9P4WXT7_9PLEO</name>
<gene>
    <name evidence="3" type="ORF">E8E12_010604</name>
</gene>
<proteinExistence type="predicted"/>
<feature type="compositionally biased region" description="Basic and acidic residues" evidence="1">
    <location>
        <begin position="46"/>
        <end position="78"/>
    </location>
</feature>
<dbReference type="InterPro" id="IPR000626">
    <property type="entry name" value="Ubiquitin-like_dom"/>
</dbReference>
<dbReference type="InterPro" id="IPR022617">
    <property type="entry name" value="Rad60/SUMO-like_dom"/>
</dbReference>
<feature type="domain" description="Ubiquitin-like" evidence="2">
    <location>
        <begin position="381"/>
        <end position="453"/>
    </location>
</feature>
<dbReference type="Proteomes" id="UP000758155">
    <property type="component" value="Unassembled WGS sequence"/>
</dbReference>
<dbReference type="EMBL" id="SWKV01000008">
    <property type="protein sequence ID" value="KAF3044783.1"/>
    <property type="molecule type" value="Genomic_DNA"/>
</dbReference>
<evidence type="ECO:0000313" key="3">
    <source>
        <dbReference type="EMBL" id="KAF3044783.1"/>
    </source>
</evidence>
<evidence type="ECO:0000313" key="4">
    <source>
        <dbReference type="Proteomes" id="UP000758155"/>
    </source>
</evidence>
<comment type="caution">
    <text evidence="3">The sequence shown here is derived from an EMBL/GenBank/DDBJ whole genome shotgun (WGS) entry which is preliminary data.</text>
</comment>
<feature type="region of interest" description="Disordered" evidence="1">
    <location>
        <begin position="344"/>
        <end position="378"/>
    </location>
</feature>
<dbReference type="Pfam" id="PF11976">
    <property type="entry name" value="Rad60-SLD"/>
    <property type="match status" value="1"/>
</dbReference>
<dbReference type="PANTHER" id="PTHR10562">
    <property type="entry name" value="SMALL UBIQUITIN-RELATED MODIFIER"/>
    <property type="match status" value="1"/>
</dbReference>
<feature type="compositionally biased region" description="Basic and acidic residues" evidence="1">
    <location>
        <begin position="348"/>
        <end position="359"/>
    </location>
</feature>
<sequence length="453" mass="50464">MTDATSGAPAPKKRSLFKRAAWQDAAKQENEDIFSHSNEFSNIVAEENRRKEEARKNQAEAKRKIEEEQKREQAEKQDKKGKRRKVSTDYDEPIFLDDDSADSERMIRSQSKARSRTPLAPAAPVPPPNSLAARYDTLARTTRSQGLPAQPVIVDLGDSDDGDDDSGYKSKSFGGTGDDTAHATETENNVTLRPSNRTAPDNDDLEEVQDPELAAIEARARARAAAKRAAAASGSKAPIAQLFIVSELPDTNPLMVKVRIDSTIGKPREAWCARQKFSTEMTRNVFFTWKGTRLYDSTTIKRLGIKVDDHGNVSIEGDDSIYDQEDNTPKIHVEAWTDASFAHHRREKAAEEAAKRKAAEPSPVAAQRTPTPEPEPEAKKYRLILKAKGLEDFRIQVKPDTTFEKLTGAFRTARKIVQTQPLTLMFDGERLSPMDTIADSELEDMDSIDVLLK</sequence>
<organism evidence="3 4">
    <name type="scientific">Didymella heteroderae</name>
    <dbReference type="NCBI Taxonomy" id="1769908"/>
    <lineage>
        <taxon>Eukaryota</taxon>
        <taxon>Fungi</taxon>
        <taxon>Dikarya</taxon>
        <taxon>Ascomycota</taxon>
        <taxon>Pezizomycotina</taxon>
        <taxon>Dothideomycetes</taxon>
        <taxon>Pleosporomycetidae</taxon>
        <taxon>Pleosporales</taxon>
        <taxon>Pleosporineae</taxon>
        <taxon>Didymellaceae</taxon>
        <taxon>Didymella</taxon>
    </lineage>
</organism>
<dbReference type="AlphaFoldDB" id="A0A9P4WXT7"/>
<dbReference type="Gene3D" id="3.10.20.90">
    <property type="entry name" value="Phosphatidylinositol 3-kinase Catalytic Subunit, Chain A, domain 1"/>
    <property type="match status" value="1"/>
</dbReference>
<evidence type="ECO:0000259" key="2">
    <source>
        <dbReference type="PROSITE" id="PS50053"/>
    </source>
</evidence>
<dbReference type="SUPFAM" id="SSF54236">
    <property type="entry name" value="Ubiquitin-like"/>
    <property type="match status" value="1"/>
</dbReference>
<dbReference type="OrthoDB" id="3365399at2759"/>
<dbReference type="PROSITE" id="PS50053">
    <property type="entry name" value="UBIQUITIN_2"/>
    <property type="match status" value="1"/>
</dbReference>
<dbReference type="CDD" id="cd17080">
    <property type="entry name" value="Ubl_SLD2_Esc2_like"/>
    <property type="match status" value="1"/>
</dbReference>